<dbReference type="InterPro" id="IPR003711">
    <property type="entry name" value="CarD-like/TRCF_RID"/>
</dbReference>
<evidence type="ECO:0000259" key="2">
    <source>
        <dbReference type="SMART" id="SM01058"/>
    </source>
</evidence>
<accession>A0A6J7NE29</accession>
<name>A0A6J7NE29_9ZZZZ</name>
<dbReference type="InterPro" id="IPR052531">
    <property type="entry name" value="CarD-like_regulator"/>
</dbReference>
<dbReference type="AlphaFoldDB" id="A0A6J7NE29"/>
<gene>
    <name evidence="3" type="ORF">UFOPK3897_01716</name>
</gene>
<feature type="compositionally biased region" description="Basic and acidic residues" evidence="1">
    <location>
        <begin position="209"/>
        <end position="222"/>
    </location>
</feature>
<dbReference type="Gene3D" id="2.40.10.170">
    <property type="match status" value="1"/>
</dbReference>
<dbReference type="Gene3D" id="1.20.58.1290">
    <property type="entry name" value="CarD-like, C-terminal domain"/>
    <property type="match status" value="1"/>
</dbReference>
<feature type="compositionally biased region" description="Basic residues" evidence="1">
    <location>
        <begin position="195"/>
        <end position="207"/>
    </location>
</feature>
<dbReference type="Pfam" id="PF21095">
    <property type="entry name" value="CarD_C"/>
    <property type="match status" value="1"/>
</dbReference>
<dbReference type="PANTHER" id="PTHR38447:SF1">
    <property type="entry name" value="RNA POLYMERASE-BINDING TRANSCRIPTION FACTOR CARD"/>
    <property type="match status" value="1"/>
</dbReference>
<dbReference type="GO" id="GO:0009303">
    <property type="term" value="P:rRNA transcription"/>
    <property type="evidence" value="ECO:0007669"/>
    <property type="project" value="TreeGrafter"/>
</dbReference>
<feature type="compositionally biased region" description="Low complexity" evidence="1">
    <location>
        <begin position="176"/>
        <end position="194"/>
    </location>
</feature>
<dbReference type="InterPro" id="IPR036101">
    <property type="entry name" value="CarD-like/TRCF_RID_sf"/>
</dbReference>
<proteinExistence type="predicted"/>
<reference evidence="3" key="1">
    <citation type="submission" date="2020-05" db="EMBL/GenBank/DDBJ databases">
        <authorList>
            <person name="Chiriac C."/>
            <person name="Salcher M."/>
            <person name="Ghai R."/>
            <person name="Kavagutti S V."/>
        </authorList>
    </citation>
    <scope>NUCLEOTIDE SEQUENCE</scope>
</reference>
<dbReference type="SMART" id="SM01058">
    <property type="entry name" value="CarD_TRCF"/>
    <property type="match status" value="1"/>
</dbReference>
<dbReference type="InterPro" id="IPR042215">
    <property type="entry name" value="CarD-like_C"/>
</dbReference>
<dbReference type="SUPFAM" id="SSF141259">
    <property type="entry name" value="CarD-like"/>
    <property type="match status" value="1"/>
</dbReference>
<feature type="domain" description="CarD-like/TRCF RNAP-interacting" evidence="2">
    <location>
        <begin position="2"/>
        <end position="112"/>
    </location>
</feature>
<dbReference type="InterPro" id="IPR048792">
    <property type="entry name" value="CarD_C"/>
</dbReference>
<evidence type="ECO:0000313" key="3">
    <source>
        <dbReference type="EMBL" id="CAB4990738.1"/>
    </source>
</evidence>
<feature type="region of interest" description="Disordered" evidence="1">
    <location>
        <begin position="166"/>
        <end position="228"/>
    </location>
</feature>
<protein>
    <submittedName>
        <fullName evidence="3">Unannotated protein</fullName>
    </submittedName>
</protein>
<dbReference type="PANTHER" id="PTHR38447">
    <property type="entry name" value="TRANSCRIPTION FACTOR YDEB-RELATED"/>
    <property type="match status" value="1"/>
</dbReference>
<organism evidence="3">
    <name type="scientific">freshwater metagenome</name>
    <dbReference type="NCBI Taxonomy" id="449393"/>
    <lineage>
        <taxon>unclassified sequences</taxon>
        <taxon>metagenomes</taxon>
        <taxon>ecological metagenomes</taxon>
    </lineage>
</organism>
<dbReference type="Pfam" id="PF02559">
    <property type="entry name" value="CarD_TRCF_RID"/>
    <property type="match status" value="1"/>
</dbReference>
<sequence>MSFAVGDKVVYPHHGAAIIEAKEKRTFEGKKIDYFILRITYGDLKVSIPVSKANQIGLRDVINDEEVEEVYTVLRKKEARMPSNWSRRFKNHVEKLKSGDIYQVAEVVRNLNLREADKGLSAGEKRMLLKARQILVSELTFALDVDEETAETRLDEVLASPEVVVKRSGPKKATAKKAPAVKKAPAKKAPAVKKAPAKKAPAKKAPVKKVPEAAKAPDEKDAAASAAN</sequence>
<dbReference type="EMBL" id="CAFBOF010000077">
    <property type="protein sequence ID" value="CAB4990738.1"/>
    <property type="molecule type" value="Genomic_DNA"/>
</dbReference>
<evidence type="ECO:0000256" key="1">
    <source>
        <dbReference type="SAM" id="MobiDB-lite"/>
    </source>
</evidence>